<keyword evidence="1 5" id="KW-0489">Methyltransferase</keyword>
<dbReference type="Pfam" id="PF13489">
    <property type="entry name" value="Methyltransf_23"/>
    <property type="match status" value="1"/>
</dbReference>
<gene>
    <name evidence="5 6" type="primary">bioC</name>
    <name evidence="6" type="ORF">GIX10_05315</name>
</gene>
<dbReference type="InterPro" id="IPR029063">
    <property type="entry name" value="SAM-dependent_MTases_sf"/>
</dbReference>
<comment type="caution">
    <text evidence="6">The sequence shown here is derived from an EMBL/GenBank/DDBJ whole genome shotgun (WGS) entry which is preliminary data.</text>
</comment>
<keyword evidence="3 5" id="KW-0949">S-adenosyl-L-methionine</keyword>
<evidence type="ECO:0000256" key="4">
    <source>
        <dbReference type="ARBA" id="ARBA00022756"/>
    </source>
</evidence>
<dbReference type="Proteomes" id="UP000473854">
    <property type="component" value="Unassembled WGS sequence"/>
</dbReference>
<dbReference type="AlphaFoldDB" id="A0A6L6GEK5"/>
<comment type="catalytic activity">
    <reaction evidence="5">
        <text>malonyl-[ACP] + S-adenosyl-L-methionine = malonyl-[ACP] methyl ester + S-adenosyl-L-homocysteine</text>
        <dbReference type="Rhea" id="RHEA:17105"/>
        <dbReference type="Rhea" id="RHEA-COMP:9623"/>
        <dbReference type="Rhea" id="RHEA-COMP:9954"/>
        <dbReference type="ChEBI" id="CHEBI:57856"/>
        <dbReference type="ChEBI" id="CHEBI:59789"/>
        <dbReference type="ChEBI" id="CHEBI:78449"/>
        <dbReference type="ChEBI" id="CHEBI:78845"/>
        <dbReference type="EC" id="2.1.1.197"/>
    </reaction>
</comment>
<evidence type="ECO:0000313" key="6">
    <source>
        <dbReference type="EMBL" id="MTD10866.1"/>
    </source>
</evidence>
<reference evidence="6 7" key="1">
    <citation type="submission" date="2019-11" db="EMBL/GenBank/DDBJ databases">
        <authorList>
            <person name="An D."/>
        </authorList>
    </citation>
    <scope>NUCLEOTIDE SEQUENCE [LARGE SCALE GENOMIC DNA]</scope>
    <source>
        <strain evidence="6 7">YIM 103518</strain>
    </source>
</reference>
<accession>A0A6L6GEK5</accession>
<evidence type="ECO:0000256" key="1">
    <source>
        <dbReference type="ARBA" id="ARBA00022603"/>
    </source>
</evidence>
<dbReference type="UniPathway" id="UPA00078"/>
<dbReference type="GO" id="GO:0009102">
    <property type="term" value="P:biotin biosynthetic process"/>
    <property type="evidence" value="ECO:0007669"/>
    <property type="project" value="UniProtKB-UniRule"/>
</dbReference>
<name>A0A6L6GEK5_9GAMM</name>
<dbReference type="GO" id="GO:0102130">
    <property type="term" value="F:malonyl-CoA methyltransferase activity"/>
    <property type="evidence" value="ECO:0007669"/>
    <property type="project" value="UniProtKB-EC"/>
</dbReference>
<comment type="pathway">
    <text evidence="5">Cofactor biosynthesis; biotin biosynthesis.</text>
</comment>
<protein>
    <recommendedName>
        <fullName evidence="5">Malonyl-[acyl-carrier protein] O-methyltransferase</fullName>
        <shortName evidence="5">Malonyl-ACP O-methyltransferase</shortName>
        <ecNumber evidence="5">2.1.1.197</ecNumber>
    </recommendedName>
    <alternativeName>
        <fullName evidence="5">Biotin synthesis protein BioC</fullName>
    </alternativeName>
</protein>
<dbReference type="EC" id="2.1.1.197" evidence="5"/>
<evidence type="ECO:0000256" key="3">
    <source>
        <dbReference type="ARBA" id="ARBA00022691"/>
    </source>
</evidence>
<dbReference type="InterPro" id="IPR011814">
    <property type="entry name" value="BioC"/>
</dbReference>
<comment type="function">
    <text evidence="5">Converts the free carboxyl group of a malonyl-thioester to its methyl ester by transfer of a methyl group from S-adenosyl-L-methionine (SAM). It allows to synthesize pimeloyl-ACP via the fatty acid synthetic pathway.</text>
</comment>
<dbReference type="Gene3D" id="3.40.50.150">
    <property type="entry name" value="Vaccinia Virus protein VP39"/>
    <property type="match status" value="1"/>
</dbReference>
<keyword evidence="2 5" id="KW-0808">Transferase</keyword>
<evidence type="ECO:0000313" key="7">
    <source>
        <dbReference type="Proteomes" id="UP000473854"/>
    </source>
</evidence>
<comment type="similarity">
    <text evidence="5">Belongs to the methyltransferase superfamily.</text>
</comment>
<proteinExistence type="inferred from homology"/>
<organism evidence="6 7">
    <name type="scientific">Acinetobacter faecalis</name>
    <dbReference type="NCBI Taxonomy" id="2665161"/>
    <lineage>
        <taxon>Bacteria</taxon>
        <taxon>Pseudomonadati</taxon>
        <taxon>Pseudomonadota</taxon>
        <taxon>Gammaproteobacteria</taxon>
        <taxon>Moraxellales</taxon>
        <taxon>Moraxellaceae</taxon>
        <taxon>Acinetobacter</taxon>
    </lineage>
</organism>
<dbReference type="GO" id="GO:0010340">
    <property type="term" value="F:carboxyl-O-methyltransferase activity"/>
    <property type="evidence" value="ECO:0007669"/>
    <property type="project" value="UniProtKB-UniRule"/>
</dbReference>
<dbReference type="RefSeq" id="WP_154772485.1">
    <property type="nucleotide sequence ID" value="NZ_JAXHPD010000001.1"/>
</dbReference>
<evidence type="ECO:0000256" key="5">
    <source>
        <dbReference type="HAMAP-Rule" id="MF_00835"/>
    </source>
</evidence>
<dbReference type="PANTHER" id="PTHR13090:SF1">
    <property type="entry name" value="ARGININE-HYDROXYLASE NDUFAF5, MITOCHONDRIAL"/>
    <property type="match status" value="1"/>
</dbReference>
<dbReference type="EMBL" id="WLYL01000012">
    <property type="protein sequence ID" value="MTD10866.1"/>
    <property type="molecule type" value="Genomic_DNA"/>
</dbReference>
<dbReference type="NCBIfam" id="TIGR02072">
    <property type="entry name" value="BioC"/>
    <property type="match status" value="1"/>
</dbReference>
<dbReference type="PANTHER" id="PTHR13090">
    <property type="entry name" value="ARGININE-HYDROXYLASE NDUFAF5, MITOCHONDRIAL"/>
    <property type="match status" value="1"/>
</dbReference>
<dbReference type="HAMAP" id="MF_00835">
    <property type="entry name" value="BioC"/>
    <property type="match status" value="1"/>
</dbReference>
<dbReference type="CDD" id="cd02440">
    <property type="entry name" value="AdoMet_MTases"/>
    <property type="match status" value="1"/>
</dbReference>
<dbReference type="InterPro" id="IPR050602">
    <property type="entry name" value="Malonyl-ACP_OMT"/>
</dbReference>
<dbReference type="GO" id="GO:0032259">
    <property type="term" value="P:methylation"/>
    <property type="evidence" value="ECO:0007669"/>
    <property type="project" value="UniProtKB-KW"/>
</dbReference>
<dbReference type="SUPFAM" id="SSF53335">
    <property type="entry name" value="S-adenosyl-L-methionine-dependent methyltransferases"/>
    <property type="match status" value="1"/>
</dbReference>
<evidence type="ECO:0000256" key="2">
    <source>
        <dbReference type="ARBA" id="ARBA00022679"/>
    </source>
</evidence>
<keyword evidence="4 5" id="KW-0093">Biotin biosynthesis</keyword>
<sequence>MNVVNHVKVAQHFARAHESYTQNAVVQKQICEHLLALISEQNIPKQQDRIFEIGCGTGNLTHLMWQYFNSQKYMLNDLYDEVKSNFLDDSLQSIEWQIGDIEQLEFPQQLNAIVSASALQWVNDLSVVLEKSKQALLPEGYFIFSTFGEKNLHEIKQLTGQGLSYLSSKKLKEKLNQAGFELLLIQEETIEISFDQPRNVLQHLKATGVTATSNQFRWTKQSLADFYKNYEQFKLESQQYLLTYHPIYCIARSI</sequence>
<dbReference type="GeneID" id="86887279"/>